<evidence type="ECO:0000313" key="2">
    <source>
        <dbReference type="EMBL" id="KAL2628745.1"/>
    </source>
</evidence>
<protein>
    <submittedName>
        <fullName evidence="2">Uncharacterized protein</fullName>
    </submittedName>
</protein>
<name>A0ABD1YDI3_9MARC</name>
<gene>
    <name evidence="2" type="ORF">R1flu_013431</name>
</gene>
<evidence type="ECO:0000313" key="3">
    <source>
        <dbReference type="Proteomes" id="UP001605036"/>
    </source>
</evidence>
<accession>A0ABD1YDI3</accession>
<organism evidence="2 3">
    <name type="scientific">Riccia fluitans</name>
    <dbReference type="NCBI Taxonomy" id="41844"/>
    <lineage>
        <taxon>Eukaryota</taxon>
        <taxon>Viridiplantae</taxon>
        <taxon>Streptophyta</taxon>
        <taxon>Embryophyta</taxon>
        <taxon>Marchantiophyta</taxon>
        <taxon>Marchantiopsida</taxon>
        <taxon>Marchantiidae</taxon>
        <taxon>Marchantiales</taxon>
        <taxon>Ricciaceae</taxon>
        <taxon>Riccia</taxon>
    </lineage>
</organism>
<proteinExistence type="predicted"/>
<dbReference type="AlphaFoldDB" id="A0ABD1YDI3"/>
<dbReference type="EMBL" id="JBHFFA010000004">
    <property type="protein sequence ID" value="KAL2628745.1"/>
    <property type="molecule type" value="Genomic_DNA"/>
</dbReference>
<dbReference type="Proteomes" id="UP001605036">
    <property type="component" value="Unassembled WGS sequence"/>
</dbReference>
<sequence length="217" mass="23156">MHGVVNPTRGRSRPPTTACTSFGEGGGEILTDVVGEKEMSRDGHVMAATRGGIARRGANELRHVGRIASDSYKKACTGWWATFDLEFLTAAGYSSKECGRRLACPAAQDRCRSGIHRSWILHAVGSRAWNSGWSPEGMTELPLVSKVSSRQNPALHPAGVMANSRSAVRQGSEDGELNSEPRRLGTIVEQEIFQSLNLAAVSAQGQGTPCPLAGLTQ</sequence>
<feature type="region of interest" description="Disordered" evidence="1">
    <location>
        <begin position="1"/>
        <end position="23"/>
    </location>
</feature>
<keyword evidence="3" id="KW-1185">Reference proteome</keyword>
<comment type="caution">
    <text evidence="2">The sequence shown here is derived from an EMBL/GenBank/DDBJ whole genome shotgun (WGS) entry which is preliminary data.</text>
</comment>
<evidence type="ECO:0000256" key="1">
    <source>
        <dbReference type="SAM" id="MobiDB-lite"/>
    </source>
</evidence>
<reference evidence="2 3" key="1">
    <citation type="submission" date="2024-09" db="EMBL/GenBank/DDBJ databases">
        <title>Chromosome-scale assembly of Riccia fluitans.</title>
        <authorList>
            <person name="Paukszto L."/>
            <person name="Sawicki J."/>
            <person name="Karawczyk K."/>
            <person name="Piernik-Szablinska J."/>
            <person name="Szczecinska M."/>
            <person name="Mazdziarz M."/>
        </authorList>
    </citation>
    <scope>NUCLEOTIDE SEQUENCE [LARGE SCALE GENOMIC DNA]</scope>
    <source>
        <strain evidence="2">Rf_01</strain>
        <tissue evidence="2">Aerial parts of the thallus</tissue>
    </source>
</reference>